<evidence type="ECO:0000313" key="4">
    <source>
        <dbReference type="Proteomes" id="UP000664795"/>
    </source>
</evidence>
<reference evidence="3 4" key="1">
    <citation type="submission" date="2021-03" db="EMBL/GenBank/DDBJ databases">
        <title>Fibrella sp. HMF5036 genome sequencing and assembly.</title>
        <authorList>
            <person name="Kang H."/>
            <person name="Kim H."/>
            <person name="Bae S."/>
            <person name="Joh K."/>
        </authorList>
    </citation>
    <scope>NUCLEOTIDE SEQUENCE [LARGE SCALE GENOMIC DNA]</scope>
    <source>
        <strain evidence="3 4">HMF5036</strain>
    </source>
</reference>
<keyword evidence="1" id="KW-1133">Transmembrane helix</keyword>
<protein>
    <submittedName>
        <fullName evidence="3">Uncharacterized protein</fullName>
    </submittedName>
</protein>
<sequence length="198" mass="20805">MKTSTKHVLLALSFTALLGSCSRPTATFQPSHAQRYYSPQPAVTAQAPATEAIAATAPVAEAAPVTTTTPAATKADIENVLVKAEAMASTKATASESRKLNRRIAKIREVLAKAPLAAPTTTTTTKKASLVQRMMLKRMDSKMKQQLAPEQPMRTSTLTAGLVIGLIGLLLLVLSVANPLGLILLVVGIVLVILGLLQ</sequence>
<proteinExistence type="predicted"/>
<comment type="caution">
    <text evidence="3">The sequence shown here is derived from an EMBL/GenBank/DDBJ whole genome shotgun (WGS) entry which is preliminary data.</text>
</comment>
<evidence type="ECO:0000313" key="3">
    <source>
        <dbReference type="EMBL" id="MBO0929522.1"/>
    </source>
</evidence>
<keyword evidence="1" id="KW-0812">Transmembrane</keyword>
<gene>
    <name evidence="3" type="ORF">J2I48_00870</name>
</gene>
<evidence type="ECO:0000256" key="1">
    <source>
        <dbReference type="SAM" id="Phobius"/>
    </source>
</evidence>
<feature type="signal peptide" evidence="2">
    <location>
        <begin position="1"/>
        <end position="25"/>
    </location>
</feature>
<dbReference type="RefSeq" id="WP_207333489.1">
    <property type="nucleotide sequence ID" value="NZ_JAFMYU010000001.1"/>
</dbReference>
<dbReference type="AlphaFoldDB" id="A0A939G3D3"/>
<feature type="chain" id="PRO_5037850255" evidence="2">
    <location>
        <begin position="26"/>
        <end position="198"/>
    </location>
</feature>
<keyword evidence="4" id="KW-1185">Reference proteome</keyword>
<keyword evidence="2" id="KW-0732">Signal</keyword>
<dbReference type="PROSITE" id="PS51257">
    <property type="entry name" value="PROKAR_LIPOPROTEIN"/>
    <property type="match status" value="1"/>
</dbReference>
<organism evidence="3 4">
    <name type="scientific">Fibrella aquatilis</name>
    <dbReference type="NCBI Taxonomy" id="2817059"/>
    <lineage>
        <taxon>Bacteria</taxon>
        <taxon>Pseudomonadati</taxon>
        <taxon>Bacteroidota</taxon>
        <taxon>Cytophagia</taxon>
        <taxon>Cytophagales</taxon>
        <taxon>Spirosomataceae</taxon>
        <taxon>Fibrella</taxon>
    </lineage>
</organism>
<dbReference type="EMBL" id="JAFMYU010000001">
    <property type="protein sequence ID" value="MBO0929522.1"/>
    <property type="molecule type" value="Genomic_DNA"/>
</dbReference>
<accession>A0A939G3D3</accession>
<feature type="transmembrane region" description="Helical" evidence="1">
    <location>
        <begin position="153"/>
        <end position="173"/>
    </location>
</feature>
<name>A0A939G3D3_9BACT</name>
<evidence type="ECO:0000256" key="2">
    <source>
        <dbReference type="SAM" id="SignalP"/>
    </source>
</evidence>
<dbReference type="Proteomes" id="UP000664795">
    <property type="component" value="Unassembled WGS sequence"/>
</dbReference>
<keyword evidence="1" id="KW-0472">Membrane</keyword>
<feature type="transmembrane region" description="Helical" evidence="1">
    <location>
        <begin position="180"/>
        <end position="197"/>
    </location>
</feature>